<feature type="domain" description="Trimeric autotransporter adhesin YadA-like head" evidence="13">
    <location>
        <begin position="292"/>
        <end position="318"/>
    </location>
</feature>
<feature type="domain" description="Trimeric autotransporter adhesin YadA-like head" evidence="13">
    <location>
        <begin position="76"/>
        <end position="99"/>
    </location>
</feature>
<feature type="domain" description="ESPR" evidence="14">
    <location>
        <begin position="1"/>
        <end position="43"/>
    </location>
</feature>
<accession>A0A6N3AV72</accession>
<feature type="compositionally biased region" description="Low complexity" evidence="11">
    <location>
        <begin position="1902"/>
        <end position="1911"/>
    </location>
</feature>
<feature type="compositionally biased region" description="Low complexity" evidence="11">
    <location>
        <begin position="1727"/>
        <end position="1747"/>
    </location>
</feature>
<dbReference type="Pfam" id="PF05658">
    <property type="entry name" value="YadA_head"/>
    <property type="match status" value="7"/>
</dbReference>
<feature type="coiled-coil region" evidence="10">
    <location>
        <begin position="2894"/>
        <end position="2921"/>
    </location>
</feature>
<keyword evidence="10" id="KW-0175">Coiled coil</keyword>
<feature type="compositionally biased region" description="Low complexity" evidence="11">
    <location>
        <begin position="1960"/>
        <end position="1980"/>
    </location>
</feature>
<evidence type="ECO:0000256" key="4">
    <source>
        <dbReference type="ARBA" id="ARBA00022452"/>
    </source>
</evidence>
<dbReference type="Gene3D" id="2.150.10.10">
    <property type="entry name" value="Serralysin-like metalloprotease, C-terminal"/>
    <property type="match status" value="3"/>
</dbReference>
<feature type="compositionally biased region" description="Low complexity" evidence="11">
    <location>
        <begin position="2191"/>
        <end position="2211"/>
    </location>
</feature>
<feature type="domain" description="Trimeric autotransporter adhesin YadA-like C-terminal membrane anchor" evidence="12">
    <location>
        <begin position="2795"/>
        <end position="2850"/>
    </location>
</feature>
<evidence type="ECO:0000259" key="12">
    <source>
        <dbReference type="Pfam" id="PF03895"/>
    </source>
</evidence>
<gene>
    <name evidence="15" type="primary">yadA_1</name>
    <name evidence="15" type="ORF">VALFYP47_00007</name>
</gene>
<feature type="region of interest" description="Disordered" evidence="11">
    <location>
        <begin position="2174"/>
        <end position="2211"/>
    </location>
</feature>
<keyword evidence="6" id="KW-0732">Signal</keyword>
<dbReference type="GO" id="GO:0009986">
    <property type="term" value="C:cell surface"/>
    <property type="evidence" value="ECO:0007669"/>
    <property type="project" value="UniProtKB-SubCell"/>
</dbReference>
<protein>
    <submittedName>
        <fullName evidence="15">Adhesin YadA</fullName>
    </submittedName>
</protein>
<dbReference type="Pfam" id="PF03895">
    <property type="entry name" value="YadA_anchor"/>
    <property type="match status" value="1"/>
</dbReference>
<feature type="domain" description="Trimeric autotransporter adhesin YadA-like head" evidence="13">
    <location>
        <begin position="236"/>
        <end position="262"/>
    </location>
</feature>
<dbReference type="InterPro" id="IPR024973">
    <property type="entry name" value="ESPR"/>
</dbReference>
<sequence length="2923" mass="287217">MNKIFKVIWSKSKQCYVVVSEMAKNTTGKKKIVVASILAGLAMSTMGTHVMAVSTIPFTDKPSSALANGSVKNNTTNGVAIGNAAYSDSHQSIAIGFRSFASGTFLGGSIKPSVAVGAGAHAEGNNTVAIGTVAENRASYGVALGNESKVTSGSDYGIAIGYQTQVSAVHGMAIGEKASASGLIGMALGANAQATGAYSYAGGFNSASGGEAAIAVGKSASASGESAVAVGNGTVATGGDAVAIGTSSQATGGDSIALGKNANASNGDSIAIGQDTVSDKINSVALGKTSQATGASATALGPQAKATGSTAVAIGLNSEANQSATVAVGYNSAASGENAAAYGNTAKAVGKNSLALGANTQATVEGGVALGAGSIANTVAGAGYNPNTGRTNTFTGLSGNALTSTWAAVSIGDGTNTRQLTGLAAGTNNTDAVNVAQLKSMNLAFTADGSTKGDVNLTNSALNVVGDSTYITTKGDNQTLTISGKKQTITVTNGTASASAGMADANNVAQAINQANAAQTISYKANGGTANTVKVSDGLNFTNGASTVATVGANGQVTYDLNTTTKQSITDSSTAVNRTIALGSDSGSTTAKKLSTSAIAFNIKGDTGANALITTTATGDNVSITPTAKLTNAVAAAENAANKNLSNISSSGETVIKNLAKGAAQDAVKVAGTGLATVSDNTVGGVKTYTVDVNTGNLVVAANGQVGAAGTTGASGAAGSNGVATTQNVATAINDAVTKAKASTTQALADAEHKFAGDTGTTSVRKHGEVLSIKGGVINTASLTTGNIGVVSDGAGTLNIRLAKVLSGLTSATFTTAGGNTTVINGDGVTITPSGTGASAISMTTDGINAGGKEVKGIADGTAADSAVSKGQMETAIANAQTAATSTEKVVAKTLSGDTNLATVTGQTGTAKGETYEVAVSENAVKNVAKAAAQDAVIVTGTGLATVSDNTTGGVKTYTVNVDEGKLVLDDTTGKIGANGSTQGTTAGKNGVATTQNVATAINDAVTKANANNAQALADAKHNFAGDDATVISRKHGEQLNIKGGASTTATDLTSGNIAVVGDTTSGTLNIKMAKALTGLTSATFTDGSGNTQTVTGGSSTITDGAGNTTTITKGGVTTTDAAGNTTTTAPTGVTVTPAGAGATPISVTTSGISAGNKEIKNVANGTTDDAVVNKKQMDDALKGATDNTVSLGSESGTTTAKKLSTTGGIKFNIKGETGANALITTSATGDDVTIAPTAKLTAAVTAAENSADKDLSNISSAGKTVIKDLAVTSAQDAVNVTGTGLATVSSNTTGGVKTYTVNVDEGKLVLDDATGQIGANGATQGTTAGKNGVATTQNVATAINDAVAKAKASTTQALADAEHKFDGDTGTTSVRKHGEVLSIKGGVANAADLTTGNIGVVSDGAGTLNIRLAKVLSGLTSATYTDTAGNTTTVTGGSTTIADTSGNTQTLAPTKSEIKDNNGVSTVTTKDGVTAKDASGQTTSLTKGGVDATDGNGNTTSLTNTGVSATDGNGHTTGLTNGGLSTTDGTNTTTVAPTGITATDGTNTVKLNGSGIDVGNTEIKNVGKATTDDAAVNKKQMDDAITKATADATHEFGGDDATVVSRKHGEKLTIKGGASTNAADLTSGNIAVIGDATNGALNIKLAKALTGLTSATYTDTAGNTTTVTGGSTTIADTSGNTQTLAPTKSEIKDNNGVSTVTTKDGVTAKDASGQTTSLTKGGVDATDGNGNTTSLTNTGVSATDGNGHTTGLTNGGLSTTDGTNTTTVAPTGITATDGTNTVKLNGSGIDAGNTEIKNVGKATTDDAAVNKKQMDDAITKATADATHEFGGDDATVVSRKHGEKLTIKGGASTNAADLTSGNIAVIGDATNGALNIKLAKALTGLTSATYTDTAGNTTTVTGGSTTIADTSGNTQTLAPTKSEIKDNNGVSTATTKDGVTAKDASGQTTSLTKGGVNATDGNGNTTSLTNTGVSATDGNGHTTGLTNGGLSTTDGTNTTTVAPTGITATDGTNTVKLNGSGIDAGNTEIKNVGKATTDDAAVNKKQMDDAITKATADATHEFAGDTGNNSVRKHGEVLSIKGGVANAADLTTGNIGVVSDGAGTLNIRLAKALTGLTSATFTDTAGNTTTVTGASTTIADASGNTQTLAPTKSEIKDNNGVSTVTTKDGVTAKDASGQTTSLTKGGVDATDGNGNTTSLTNTGVSATDGNGHTTGLTNGGLSTTDGTNTTTVAPTGMTATDGTHTVKVEGSGIDADGTEIKHIAAGTAADSAVNKGQMDDAITKATTNATHEFGGDDATVVSRKHGEKLTIKGGASTSATDLTSGNIAVIGDTNGTLNLKLAKALTGLTSATFTDGNGNTQIVTGASSTISDAAGNSTVVSKGGVTTTDAAGNSTTTAPTGVTVTPSGGTPISITTDGINAGGKEVKGIANGTTSDAAVNKGQMDAAVQNALDGTKALGNNTITLGGDTGFTDAKKLNTSGGIQFNINGESGANALIKTTASGNSVSIAATDKLRNAVAAAENAANKDLSNLSANGESRIKDLAKSAASWNVQTNGSGTTAVSGGDTVNFVNGKNITITNTGREIKVATKDDVSFDKVTVGGMTLDNNGIDAGNKEIKNVAAGTTANSAVNKQQLDTAIAGVSNINYTTSSITDRAGSTPVHSVALSTGFDFKGDGNIQITQDAANNGVIHYAMNPNLSGITSITGAGNGAPTMTFNSQNGNTPANVSINSNLDMGGHRITGVGPAEKPTDAVNKQQVDQALRGLAGLADNAARQYASKAGANAAALAALKPIQYDPLEPTQIMAGVGNYKSQTAVALGMAHYTNENTMFNIGVSLDSHDNMVNAGVTHKFGYSPEKKAIPDRYKGGPISSIYVMQDEMQALLAKDQEKDAVISKQASEIDTLRQQNEDMQRKIDMILAKLQ</sequence>
<proteinExistence type="predicted"/>
<evidence type="ECO:0000256" key="10">
    <source>
        <dbReference type="SAM" id="Coils"/>
    </source>
</evidence>
<evidence type="ECO:0000256" key="2">
    <source>
        <dbReference type="ARBA" id="ARBA00004442"/>
    </source>
</evidence>
<dbReference type="RefSeq" id="WP_156717956.1">
    <property type="nucleotide sequence ID" value="NZ_CACRUN010000012.1"/>
</dbReference>
<dbReference type="Pfam" id="PF13018">
    <property type="entry name" value="ESPR"/>
    <property type="match status" value="1"/>
</dbReference>
<keyword evidence="8" id="KW-0472">Membrane</keyword>
<evidence type="ECO:0000256" key="5">
    <source>
        <dbReference type="ARBA" id="ARBA00022692"/>
    </source>
</evidence>
<evidence type="ECO:0000259" key="13">
    <source>
        <dbReference type="Pfam" id="PF05658"/>
    </source>
</evidence>
<organism evidence="15">
    <name type="scientific">Veillonella atypica</name>
    <dbReference type="NCBI Taxonomy" id="39777"/>
    <lineage>
        <taxon>Bacteria</taxon>
        <taxon>Bacillati</taxon>
        <taxon>Bacillota</taxon>
        <taxon>Negativicutes</taxon>
        <taxon>Veillonellales</taxon>
        <taxon>Veillonellaceae</taxon>
        <taxon>Veillonella</taxon>
    </lineage>
</organism>
<dbReference type="InterPro" id="IPR011049">
    <property type="entry name" value="Serralysin-like_metalloprot_C"/>
</dbReference>
<reference evidence="15" key="1">
    <citation type="submission" date="2019-11" db="EMBL/GenBank/DDBJ databases">
        <authorList>
            <person name="Feng L."/>
        </authorList>
    </citation>
    <scope>NUCLEOTIDE SEQUENCE</scope>
    <source>
        <strain evidence="15">VatypicaLFYP47</strain>
    </source>
</reference>
<evidence type="ECO:0000256" key="9">
    <source>
        <dbReference type="ARBA" id="ARBA00023237"/>
    </source>
</evidence>
<dbReference type="InterPro" id="IPR045584">
    <property type="entry name" value="Pilin-like"/>
</dbReference>
<name>A0A6N3AV72_9FIRM</name>
<evidence type="ECO:0000259" key="14">
    <source>
        <dbReference type="Pfam" id="PF13018"/>
    </source>
</evidence>
<feature type="domain" description="Trimeric autotransporter adhesin YadA-like head" evidence="13">
    <location>
        <begin position="264"/>
        <end position="288"/>
    </location>
</feature>
<comment type="subcellular location">
    <subcellularLocation>
        <location evidence="2">Cell outer membrane</location>
    </subcellularLocation>
    <subcellularLocation>
        <location evidence="1">Cell surface</location>
    </subcellularLocation>
</comment>
<feature type="domain" description="Trimeric autotransporter adhesin YadA-like head" evidence="13">
    <location>
        <begin position="113"/>
        <end position="132"/>
    </location>
</feature>
<feature type="region of interest" description="Disordered" evidence="11">
    <location>
        <begin position="1710"/>
        <end position="1747"/>
    </location>
</feature>
<dbReference type="GO" id="GO:0015031">
    <property type="term" value="P:protein transport"/>
    <property type="evidence" value="ECO:0007669"/>
    <property type="project" value="UniProtKB-KW"/>
</dbReference>
<keyword evidence="7" id="KW-0653">Protein transport</keyword>
<feature type="region of interest" description="Disordered" evidence="11">
    <location>
        <begin position="1902"/>
        <end position="1980"/>
    </location>
</feature>
<dbReference type="Gene3D" id="6.20.50.100">
    <property type="match status" value="1"/>
</dbReference>
<dbReference type="InterPro" id="IPR005594">
    <property type="entry name" value="YadA_C"/>
</dbReference>
<feature type="domain" description="Trimeric autotransporter adhesin YadA-like head" evidence="13">
    <location>
        <begin position="348"/>
        <end position="374"/>
    </location>
</feature>
<dbReference type="GO" id="GO:0009279">
    <property type="term" value="C:cell outer membrane"/>
    <property type="evidence" value="ECO:0007669"/>
    <property type="project" value="UniProtKB-SubCell"/>
</dbReference>
<evidence type="ECO:0000256" key="8">
    <source>
        <dbReference type="ARBA" id="ARBA00023136"/>
    </source>
</evidence>
<feature type="compositionally biased region" description="Polar residues" evidence="11">
    <location>
        <begin position="1929"/>
        <end position="1938"/>
    </location>
</feature>
<dbReference type="EMBL" id="CACRUN010000012">
    <property type="protein sequence ID" value="VYT91502.1"/>
    <property type="molecule type" value="Genomic_DNA"/>
</dbReference>
<feature type="domain" description="Trimeric autotransporter adhesin YadA-like head" evidence="13">
    <location>
        <begin position="210"/>
        <end position="233"/>
    </location>
</feature>
<keyword evidence="5" id="KW-0812">Transmembrane</keyword>
<keyword evidence="3" id="KW-0813">Transport</keyword>
<feature type="compositionally biased region" description="Low complexity" evidence="11">
    <location>
        <begin position="1494"/>
        <end position="1514"/>
    </location>
</feature>
<evidence type="ECO:0000256" key="1">
    <source>
        <dbReference type="ARBA" id="ARBA00004241"/>
    </source>
</evidence>
<dbReference type="InterPro" id="IPR008640">
    <property type="entry name" value="Adhesin_Head_dom"/>
</dbReference>
<feature type="region of interest" description="Disordered" evidence="11">
    <location>
        <begin position="1477"/>
        <end position="1514"/>
    </location>
</feature>
<dbReference type="SUPFAM" id="SSF101967">
    <property type="entry name" value="Adhesin YadA, collagen-binding domain"/>
    <property type="match status" value="3"/>
</dbReference>
<evidence type="ECO:0000313" key="15">
    <source>
        <dbReference type="EMBL" id="VYT91502.1"/>
    </source>
</evidence>
<evidence type="ECO:0000256" key="6">
    <source>
        <dbReference type="ARBA" id="ARBA00022729"/>
    </source>
</evidence>
<keyword evidence="4" id="KW-1134">Transmembrane beta strand</keyword>
<keyword evidence="9" id="KW-0998">Cell outer membrane</keyword>
<dbReference type="CDD" id="cd12820">
    <property type="entry name" value="LbR_YadA-like"/>
    <property type="match status" value="3"/>
</dbReference>
<dbReference type="SUPFAM" id="SSF54523">
    <property type="entry name" value="Pili subunits"/>
    <property type="match status" value="1"/>
</dbReference>
<evidence type="ECO:0000256" key="7">
    <source>
        <dbReference type="ARBA" id="ARBA00022927"/>
    </source>
</evidence>
<evidence type="ECO:0000256" key="3">
    <source>
        <dbReference type="ARBA" id="ARBA00022448"/>
    </source>
</evidence>
<evidence type="ECO:0000256" key="11">
    <source>
        <dbReference type="SAM" id="MobiDB-lite"/>
    </source>
</evidence>